<accession>A0A8K0X2J5</accession>
<dbReference type="CDD" id="cd22893">
    <property type="entry name" value="PlcA-like"/>
    <property type="match status" value="1"/>
</dbReference>
<feature type="region of interest" description="Disordered" evidence="1">
    <location>
        <begin position="1"/>
        <end position="38"/>
    </location>
</feature>
<proteinExistence type="predicted"/>
<sequence length="446" mass="49763">MPATEVHESLKEAQAQGFNDTFSFRSGPKLVPRPKETPDDVDSIDNRVGFEPGEHDFLGDNLTLQLGNAKTVKAGEYYFDLPSGLSLTYGSIIGLAGDFYGTYEPISDGATLPEQMDRFVNAYNTLAAKSEWQPADGKKLIGLLEDEKDKVNAAFKDRDKPGGIDPSVVYAGLQDLNNTFIKETAKRPDGVAGYLGLAVMNWDHFGVWARKAYNAGHAHAMLVAAQGKGDVAALKRAYTMNAFADHYLTDSFSAGHMRTPRRQLHRFSSTLPIPSDMDYCSKYMHDEDSAIGLRVVNPRGETWRAYGDKRLLDRENDQNRAMCVSALRKSIQEIFHAWQTGSSISPDYFRAWDWAPVLDKVQSLKEPQDLAPLFTYEDSPKRRNNLANRRKYEFTSWFTYPTTVVQIKASGLWNYPIQLVGSLLGDAKPAEQVKVEETPLPATATV</sequence>
<dbReference type="EMBL" id="JAGPXD010000003">
    <property type="protein sequence ID" value="KAH7361721.1"/>
    <property type="molecule type" value="Genomic_DNA"/>
</dbReference>
<evidence type="ECO:0000313" key="3">
    <source>
        <dbReference type="Proteomes" id="UP000813385"/>
    </source>
</evidence>
<keyword evidence="3" id="KW-1185">Reference proteome</keyword>
<protein>
    <recommendedName>
        <fullName evidence="4">Phospholipase</fullName>
    </recommendedName>
</protein>
<comment type="caution">
    <text evidence="2">The sequence shown here is derived from an EMBL/GenBank/DDBJ whole genome shotgun (WGS) entry which is preliminary data.</text>
</comment>
<dbReference type="Proteomes" id="UP000813385">
    <property type="component" value="Unassembled WGS sequence"/>
</dbReference>
<gene>
    <name evidence="2" type="ORF">B0T11DRAFT_310692</name>
</gene>
<reference evidence="2" key="1">
    <citation type="journal article" date="2021" name="Nat. Commun.">
        <title>Genetic determinants of endophytism in the Arabidopsis root mycobiome.</title>
        <authorList>
            <person name="Mesny F."/>
            <person name="Miyauchi S."/>
            <person name="Thiergart T."/>
            <person name="Pickel B."/>
            <person name="Atanasova L."/>
            <person name="Karlsson M."/>
            <person name="Huettel B."/>
            <person name="Barry K.W."/>
            <person name="Haridas S."/>
            <person name="Chen C."/>
            <person name="Bauer D."/>
            <person name="Andreopoulos W."/>
            <person name="Pangilinan J."/>
            <person name="LaButti K."/>
            <person name="Riley R."/>
            <person name="Lipzen A."/>
            <person name="Clum A."/>
            <person name="Drula E."/>
            <person name="Henrissat B."/>
            <person name="Kohler A."/>
            <person name="Grigoriev I.V."/>
            <person name="Martin F.M."/>
            <person name="Hacquard S."/>
        </authorList>
    </citation>
    <scope>NUCLEOTIDE SEQUENCE</scope>
    <source>
        <strain evidence="2">MPI-CAGE-AT-0016</strain>
    </source>
</reference>
<dbReference type="OrthoDB" id="4330301at2759"/>
<evidence type="ECO:0000313" key="2">
    <source>
        <dbReference type="EMBL" id="KAH7361721.1"/>
    </source>
</evidence>
<dbReference type="InterPro" id="IPR049756">
    <property type="entry name" value="PlcA-like_dom"/>
</dbReference>
<evidence type="ECO:0000256" key="1">
    <source>
        <dbReference type="SAM" id="MobiDB-lite"/>
    </source>
</evidence>
<evidence type="ECO:0008006" key="4">
    <source>
        <dbReference type="Google" id="ProtNLM"/>
    </source>
</evidence>
<feature type="compositionally biased region" description="Basic and acidic residues" evidence="1">
    <location>
        <begin position="1"/>
        <end position="11"/>
    </location>
</feature>
<organism evidence="2 3">
    <name type="scientific">Plectosphaerella cucumerina</name>
    <dbReference type="NCBI Taxonomy" id="40658"/>
    <lineage>
        <taxon>Eukaryota</taxon>
        <taxon>Fungi</taxon>
        <taxon>Dikarya</taxon>
        <taxon>Ascomycota</taxon>
        <taxon>Pezizomycotina</taxon>
        <taxon>Sordariomycetes</taxon>
        <taxon>Hypocreomycetidae</taxon>
        <taxon>Glomerellales</taxon>
        <taxon>Plectosphaerellaceae</taxon>
        <taxon>Plectosphaerella</taxon>
    </lineage>
</organism>
<dbReference type="AlphaFoldDB" id="A0A8K0X2J5"/>
<name>A0A8K0X2J5_9PEZI</name>